<name>A0ABM5K1Z3_DIAVI</name>
<feature type="compositionally biased region" description="Basic and acidic residues" evidence="1">
    <location>
        <begin position="79"/>
        <end position="89"/>
    </location>
</feature>
<feature type="region of interest" description="Disordered" evidence="1">
    <location>
        <begin position="15"/>
        <end position="109"/>
    </location>
</feature>
<dbReference type="Proteomes" id="UP001652700">
    <property type="component" value="Unplaced"/>
</dbReference>
<dbReference type="EnsemblMetazoa" id="XM_050648250.1">
    <property type="protein sequence ID" value="XP_050504207.1"/>
    <property type="gene ID" value="LOC126883055"/>
</dbReference>
<dbReference type="RefSeq" id="XP_050504207.1">
    <property type="nucleotide sequence ID" value="XM_050648250.1"/>
</dbReference>
<evidence type="ECO:0000313" key="2">
    <source>
        <dbReference type="EnsemblMetazoa" id="XP_050504207.1"/>
    </source>
</evidence>
<feature type="compositionally biased region" description="Polar residues" evidence="1">
    <location>
        <begin position="95"/>
        <end position="109"/>
    </location>
</feature>
<protein>
    <submittedName>
        <fullName evidence="2">Uncharacterized protein</fullName>
    </submittedName>
</protein>
<evidence type="ECO:0000256" key="1">
    <source>
        <dbReference type="SAM" id="MobiDB-lite"/>
    </source>
</evidence>
<keyword evidence="3" id="KW-1185">Reference proteome</keyword>
<dbReference type="GeneID" id="126883055"/>
<evidence type="ECO:0000313" key="3">
    <source>
        <dbReference type="Proteomes" id="UP001652700"/>
    </source>
</evidence>
<organism evidence="2 3">
    <name type="scientific">Diabrotica virgifera virgifera</name>
    <name type="common">western corn rootworm</name>
    <dbReference type="NCBI Taxonomy" id="50390"/>
    <lineage>
        <taxon>Eukaryota</taxon>
        <taxon>Metazoa</taxon>
        <taxon>Ecdysozoa</taxon>
        <taxon>Arthropoda</taxon>
        <taxon>Hexapoda</taxon>
        <taxon>Insecta</taxon>
        <taxon>Pterygota</taxon>
        <taxon>Neoptera</taxon>
        <taxon>Endopterygota</taxon>
        <taxon>Coleoptera</taxon>
        <taxon>Polyphaga</taxon>
        <taxon>Cucujiformia</taxon>
        <taxon>Chrysomeloidea</taxon>
        <taxon>Chrysomelidae</taxon>
        <taxon>Galerucinae</taxon>
        <taxon>Diabroticina</taxon>
        <taxon>Diabroticites</taxon>
        <taxon>Diabrotica</taxon>
    </lineage>
</organism>
<reference evidence="2" key="1">
    <citation type="submission" date="2025-05" db="UniProtKB">
        <authorList>
            <consortium name="EnsemblMetazoa"/>
        </authorList>
    </citation>
    <scope>IDENTIFICATION</scope>
</reference>
<accession>A0ABM5K1Z3</accession>
<feature type="compositionally biased region" description="Basic and acidic residues" evidence="1">
    <location>
        <begin position="31"/>
        <end position="42"/>
    </location>
</feature>
<proteinExistence type="predicted"/>
<feature type="compositionally biased region" description="Basic and acidic residues" evidence="1">
    <location>
        <begin position="61"/>
        <end position="72"/>
    </location>
</feature>
<sequence length="185" mass="21339">MASTSGARAELRAVLSENSSLNVNFIDDRDDSVADKDYKPSGDDFPSQSSEDELQEPIPRLFKDKEVNPEKKKPTRWRQRNEEHYDRNERKRSRNSGQQYTSKKTKTIISSREIGEENSVLRKGRPAIIELSNIPKKYNEPLKIAKNKLDNIKSLLPYIPPVYHTFYNQLNAASEVNEEVEIVET</sequence>